<accession>A0AAV2MI26</accession>
<organism evidence="2 3">
    <name type="scientific">Knipowitschia caucasica</name>
    <name type="common">Caucasian dwarf goby</name>
    <name type="synonym">Pomatoschistus caucasicus</name>
    <dbReference type="NCBI Taxonomy" id="637954"/>
    <lineage>
        <taxon>Eukaryota</taxon>
        <taxon>Metazoa</taxon>
        <taxon>Chordata</taxon>
        <taxon>Craniata</taxon>
        <taxon>Vertebrata</taxon>
        <taxon>Euteleostomi</taxon>
        <taxon>Actinopterygii</taxon>
        <taxon>Neopterygii</taxon>
        <taxon>Teleostei</taxon>
        <taxon>Neoteleostei</taxon>
        <taxon>Acanthomorphata</taxon>
        <taxon>Gobiaria</taxon>
        <taxon>Gobiiformes</taxon>
        <taxon>Gobioidei</taxon>
        <taxon>Gobiidae</taxon>
        <taxon>Gobiinae</taxon>
        <taxon>Knipowitschia</taxon>
    </lineage>
</organism>
<feature type="signal peptide" evidence="1">
    <location>
        <begin position="1"/>
        <end position="20"/>
    </location>
</feature>
<reference evidence="2 3" key="1">
    <citation type="submission" date="2024-04" db="EMBL/GenBank/DDBJ databases">
        <authorList>
            <person name="Waldvogel A.-M."/>
            <person name="Schoenle A."/>
        </authorList>
    </citation>
    <scope>NUCLEOTIDE SEQUENCE [LARGE SCALE GENOMIC DNA]</scope>
</reference>
<dbReference type="Proteomes" id="UP001497482">
    <property type="component" value="Chromosome 8"/>
</dbReference>
<keyword evidence="3" id="KW-1185">Reference proteome</keyword>
<evidence type="ECO:0000256" key="1">
    <source>
        <dbReference type="SAM" id="SignalP"/>
    </source>
</evidence>
<keyword evidence="1" id="KW-0732">Signal</keyword>
<evidence type="ECO:0000313" key="3">
    <source>
        <dbReference type="Proteomes" id="UP001497482"/>
    </source>
</evidence>
<evidence type="ECO:0000313" key="2">
    <source>
        <dbReference type="EMBL" id="CAL1613088.1"/>
    </source>
</evidence>
<dbReference type="EMBL" id="OZ035830">
    <property type="protein sequence ID" value="CAL1613088.1"/>
    <property type="molecule type" value="Genomic_DNA"/>
</dbReference>
<dbReference type="AlphaFoldDB" id="A0AAV2MI26"/>
<feature type="chain" id="PRO_5043427372" description="Secreted protein" evidence="1">
    <location>
        <begin position="21"/>
        <end position="146"/>
    </location>
</feature>
<gene>
    <name evidence="2" type="ORF">KC01_LOCUS39352</name>
</gene>
<proteinExistence type="predicted"/>
<evidence type="ECO:0008006" key="4">
    <source>
        <dbReference type="Google" id="ProtNLM"/>
    </source>
</evidence>
<sequence>MCFCRLVVAADVLWQQTVVAAELLLQQTVVAADVYFARRRVVAADGFSAAERLLKTVVAADRGCRSTVDAADMCVAADVLSKPTCCCCFRVVASVVFLLQTFVPAGVLWSRRVQQACCPQKVVVATDGCCSNCWSHRLLLLAGVTV</sequence>
<name>A0AAV2MI26_KNICA</name>
<protein>
    <recommendedName>
        <fullName evidence="4">Secreted protein</fullName>
    </recommendedName>
</protein>